<comment type="caution">
    <text evidence="3">The sequence shown here is derived from an EMBL/GenBank/DDBJ whole genome shotgun (WGS) entry which is preliminary data.</text>
</comment>
<dbReference type="Pfam" id="PF13472">
    <property type="entry name" value="Lipase_GDSL_2"/>
    <property type="match status" value="1"/>
</dbReference>
<dbReference type="SUPFAM" id="SSF52266">
    <property type="entry name" value="SGNH hydrolase"/>
    <property type="match status" value="1"/>
</dbReference>
<dbReference type="InterPro" id="IPR012334">
    <property type="entry name" value="Pectin_lyas_fold"/>
</dbReference>
<dbReference type="PANTHER" id="PTHR30383">
    <property type="entry name" value="THIOESTERASE 1/PROTEASE 1/LYSOPHOSPHOLIPASE L1"/>
    <property type="match status" value="1"/>
</dbReference>
<keyword evidence="4" id="KW-1185">Reference proteome</keyword>
<evidence type="ECO:0000256" key="1">
    <source>
        <dbReference type="SAM" id="SignalP"/>
    </source>
</evidence>
<accession>A0A5M6CVI2</accession>
<dbReference type="Gene3D" id="2.160.20.10">
    <property type="entry name" value="Single-stranded right-handed beta-helix, Pectin lyase-like"/>
    <property type="match status" value="1"/>
</dbReference>
<keyword evidence="1" id="KW-0732">Signal</keyword>
<dbReference type="SMART" id="SM00710">
    <property type="entry name" value="PbH1"/>
    <property type="match status" value="7"/>
</dbReference>
<dbReference type="InterPro" id="IPR013830">
    <property type="entry name" value="SGNH_hydro"/>
</dbReference>
<dbReference type="InterPro" id="IPR006626">
    <property type="entry name" value="PbH1"/>
</dbReference>
<evidence type="ECO:0000259" key="2">
    <source>
        <dbReference type="Pfam" id="PF13472"/>
    </source>
</evidence>
<gene>
    <name evidence="3" type="ORF">FYK55_27840</name>
</gene>
<evidence type="ECO:0000313" key="4">
    <source>
        <dbReference type="Proteomes" id="UP000324479"/>
    </source>
</evidence>
<feature type="chain" id="PRO_5024430833" description="SGNH hydrolase-type esterase domain-containing protein" evidence="1">
    <location>
        <begin position="28"/>
        <end position="651"/>
    </location>
</feature>
<proteinExistence type="predicted"/>
<dbReference type="InterPro" id="IPR036514">
    <property type="entry name" value="SGNH_hydro_sf"/>
</dbReference>
<name>A0A5M6CVI2_9BACT</name>
<reference evidence="3 4" key="1">
    <citation type="submission" date="2019-08" db="EMBL/GenBank/DDBJ databases">
        <authorList>
            <person name="Dhanesh K."/>
            <person name="Kumar G."/>
            <person name="Sasikala C."/>
            <person name="Venkata Ramana C."/>
        </authorList>
    </citation>
    <scope>NUCLEOTIDE SEQUENCE [LARGE SCALE GENOMIC DNA]</scope>
    <source>
        <strain evidence="3 4">JC645</strain>
    </source>
</reference>
<dbReference type="InterPro" id="IPR011050">
    <property type="entry name" value="Pectin_lyase_fold/virulence"/>
</dbReference>
<dbReference type="Gene3D" id="3.40.50.1110">
    <property type="entry name" value="SGNH hydrolase"/>
    <property type="match status" value="1"/>
</dbReference>
<sequence length="651" mass="72431">MHCQRLRSGTAVLWMTFYLSVATVALAEPPSADWFPVAPALPEPAGETILATTVDELFQATRDVPSGGTILVADGHYRMPQYFSINKDNVTLRGRSGNRDRVILDGIDSRHGELIGISGATGVTIADLTVQNVKWNGIKINSDRGADKVTIYNCVIHNVWQRGVKAPAMPEKEGDSGPRDCRVQYCLFYNDRPKQFSDDQTDTSESYNGNYIGGIDVKNTIDWTISDNVFIGIQGRTREGRGCIYISENGRGYTIERNIFIDSDIAIALGNPTLGYSPLQAINCVARNNLVTHCPETGILACYTRDCQILNNTVVEPDSRMRRLIWVQKSNDGLQVENNLLVGAPLLNSGKSSIVQRGNIVRDEWTEQKSNSGQRFLPPSVVTKAIALPSKLEADRARAAAERLESGVQRPQVWAAMRQVHAEFDGQAGYVAQFGDSITHSMAFWTPIGWDEPQRYLTHDDDLPKRPEETRWRDYVKGTRDKGPEHGNNSGWRVGQVLQAMDRVLEQQQPEAAIIMVGTNDISGGRVPAGYRADLEAIVRKCLDAHCVPILNTIPPRRGHDAAVNEVNTIIRTVAREHQVPLADFHAECLRVRPGNSWDGTIISEDGVHPSGGESNNYRDENLKQCGYALRNWVNFLVYRQLYFRVFAAET</sequence>
<dbReference type="EMBL" id="VWOX01000034">
    <property type="protein sequence ID" value="KAA5537992.1"/>
    <property type="molecule type" value="Genomic_DNA"/>
</dbReference>
<dbReference type="AlphaFoldDB" id="A0A5M6CVI2"/>
<dbReference type="GO" id="GO:0004622">
    <property type="term" value="F:phosphatidylcholine lysophospholipase activity"/>
    <property type="evidence" value="ECO:0007669"/>
    <property type="project" value="TreeGrafter"/>
</dbReference>
<protein>
    <recommendedName>
        <fullName evidence="2">SGNH hydrolase-type esterase domain-containing protein</fullName>
    </recommendedName>
</protein>
<organism evidence="3 4">
    <name type="scientific">Roseiconus nitratireducens</name>
    <dbReference type="NCBI Taxonomy" id="2605748"/>
    <lineage>
        <taxon>Bacteria</taxon>
        <taxon>Pseudomonadati</taxon>
        <taxon>Planctomycetota</taxon>
        <taxon>Planctomycetia</taxon>
        <taxon>Pirellulales</taxon>
        <taxon>Pirellulaceae</taxon>
        <taxon>Roseiconus</taxon>
    </lineage>
</organism>
<dbReference type="InterPro" id="IPR051532">
    <property type="entry name" value="Ester_Hydrolysis_Enzymes"/>
</dbReference>
<dbReference type="PANTHER" id="PTHR30383:SF5">
    <property type="entry name" value="SGNH HYDROLASE-TYPE ESTERASE DOMAIN-CONTAINING PROTEIN"/>
    <property type="match status" value="1"/>
</dbReference>
<feature type="signal peptide" evidence="1">
    <location>
        <begin position="1"/>
        <end position="27"/>
    </location>
</feature>
<dbReference type="Proteomes" id="UP000324479">
    <property type="component" value="Unassembled WGS sequence"/>
</dbReference>
<evidence type="ECO:0000313" key="3">
    <source>
        <dbReference type="EMBL" id="KAA5537992.1"/>
    </source>
</evidence>
<dbReference type="SUPFAM" id="SSF51126">
    <property type="entry name" value="Pectin lyase-like"/>
    <property type="match status" value="1"/>
</dbReference>
<feature type="domain" description="SGNH hydrolase-type esterase" evidence="2">
    <location>
        <begin position="434"/>
        <end position="611"/>
    </location>
</feature>